<name>A0A8S5V3G4_9CAUD</name>
<dbReference type="EMBL" id="BK016190">
    <property type="protein sequence ID" value="DAG01304.1"/>
    <property type="molecule type" value="Genomic_DNA"/>
</dbReference>
<organism evidence="1">
    <name type="scientific">Myoviridae sp. ctk6V34</name>
    <dbReference type="NCBI Taxonomy" id="2825164"/>
    <lineage>
        <taxon>Viruses</taxon>
        <taxon>Duplodnaviria</taxon>
        <taxon>Heunggongvirae</taxon>
        <taxon>Uroviricota</taxon>
        <taxon>Caudoviricetes</taxon>
    </lineage>
</organism>
<protein>
    <submittedName>
        <fullName evidence="1">ECF sigma factor</fullName>
    </submittedName>
</protein>
<proteinExistence type="predicted"/>
<sequence length="66" mass="7433">MQICSFTKPELDFLRENCNFVNLEADVFEMRAKGIPLEAIAEALNISADTARKYSVKVNKKIGKVL</sequence>
<dbReference type="GO" id="GO:0006355">
    <property type="term" value="P:regulation of DNA-templated transcription"/>
    <property type="evidence" value="ECO:0007669"/>
    <property type="project" value="InterPro"/>
</dbReference>
<dbReference type="InterPro" id="IPR016032">
    <property type="entry name" value="Sig_transdc_resp-reg_C-effctor"/>
</dbReference>
<evidence type="ECO:0000313" key="1">
    <source>
        <dbReference type="EMBL" id="DAG01304.1"/>
    </source>
</evidence>
<dbReference type="SUPFAM" id="SSF46894">
    <property type="entry name" value="C-terminal effector domain of the bipartite response regulators"/>
    <property type="match status" value="1"/>
</dbReference>
<dbReference type="GO" id="GO:0003677">
    <property type="term" value="F:DNA binding"/>
    <property type="evidence" value="ECO:0007669"/>
    <property type="project" value="InterPro"/>
</dbReference>
<reference evidence="1" key="1">
    <citation type="journal article" date="2021" name="Proc. Natl. Acad. Sci. U.S.A.">
        <title>A Catalog of Tens of Thousands of Viruses from Human Metagenomes Reveals Hidden Associations with Chronic Diseases.</title>
        <authorList>
            <person name="Tisza M.J."/>
            <person name="Buck C.B."/>
        </authorList>
    </citation>
    <scope>NUCLEOTIDE SEQUENCE</scope>
    <source>
        <strain evidence="1">Ctk6V34</strain>
    </source>
</reference>
<accession>A0A8S5V3G4</accession>